<dbReference type="KEGG" id="nse:NSE_0386"/>
<evidence type="ECO:0000313" key="3">
    <source>
        <dbReference type="EMBL" id="ABD46167.1"/>
    </source>
</evidence>
<dbReference type="InterPro" id="IPR051207">
    <property type="entry name" value="ComplexI_NDUFA9_subunit"/>
</dbReference>
<dbReference type="STRING" id="222891.NSE_0386"/>
<dbReference type="InterPro" id="IPR001509">
    <property type="entry name" value="Epimerase_deHydtase"/>
</dbReference>
<keyword evidence="1" id="KW-0472">Membrane</keyword>
<dbReference type="Gene3D" id="3.40.50.720">
    <property type="entry name" value="NAD(P)-binding Rossmann-like Domain"/>
    <property type="match status" value="1"/>
</dbReference>
<dbReference type="AlphaFoldDB" id="Q2GE21"/>
<feature type="transmembrane region" description="Helical" evidence="1">
    <location>
        <begin position="20"/>
        <end position="47"/>
    </location>
</feature>
<feature type="domain" description="NAD-dependent epimerase/dehydratase" evidence="2">
    <location>
        <begin position="33"/>
        <end position="238"/>
    </location>
</feature>
<evidence type="ECO:0000259" key="2">
    <source>
        <dbReference type="Pfam" id="PF01370"/>
    </source>
</evidence>
<reference evidence="3 4" key="1">
    <citation type="journal article" date="2006" name="PLoS Genet.">
        <title>Comparative genomics of emerging human ehrlichiosis agents.</title>
        <authorList>
            <person name="Dunning Hotopp J.C."/>
            <person name="Lin M."/>
            <person name="Madupu R."/>
            <person name="Crabtree J."/>
            <person name="Angiuoli S.V."/>
            <person name="Eisen J.A."/>
            <person name="Seshadri R."/>
            <person name="Ren Q."/>
            <person name="Wu M."/>
            <person name="Utterback T.R."/>
            <person name="Smith S."/>
            <person name="Lewis M."/>
            <person name="Khouri H."/>
            <person name="Zhang C."/>
            <person name="Niu H."/>
            <person name="Lin Q."/>
            <person name="Ohashi N."/>
            <person name="Zhi N."/>
            <person name="Nelson W."/>
            <person name="Brinkac L.M."/>
            <person name="Dodson R.J."/>
            <person name="Rosovitz M.J."/>
            <person name="Sundaram J."/>
            <person name="Daugherty S.C."/>
            <person name="Davidsen T."/>
            <person name="Durkin A.S."/>
            <person name="Gwinn M."/>
            <person name="Haft D.H."/>
            <person name="Selengut J.D."/>
            <person name="Sullivan S.A."/>
            <person name="Zafar N."/>
            <person name="Zhou L."/>
            <person name="Benahmed F."/>
            <person name="Forberger H."/>
            <person name="Halpin R."/>
            <person name="Mulligan S."/>
            <person name="Robinson J."/>
            <person name="White O."/>
            <person name="Rikihisa Y."/>
            <person name="Tettelin H."/>
        </authorList>
    </citation>
    <scope>NUCLEOTIDE SEQUENCE [LARGE SCALE GENOMIC DNA]</scope>
    <source>
        <strain evidence="4">ATCC VR-367 / Miyayama</strain>
    </source>
</reference>
<evidence type="ECO:0000256" key="1">
    <source>
        <dbReference type="SAM" id="Phobius"/>
    </source>
</evidence>
<dbReference type="CDD" id="cd05271">
    <property type="entry name" value="NDUFA9_like_SDR_a"/>
    <property type="match status" value="1"/>
</dbReference>
<dbReference type="PANTHER" id="PTHR12126">
    <property type="entry name" value="NADH-UBIQUINONE OXIDOREDUCTASE 39 KDA SUBUNIT-RELATED"/>
    <property type="match status" value="1"/>
</dbReference>
<protein>
    <submittedName>
        <fullName evidence="3">NADH-ubiquinone oxidoreductase family protein</fullName>
    </submittedName>
</protein>
<keyword evidence="4" id="KW-1185">Reference proteome</keyword>
<dbReference type="eggNOG" id="COG0702">
    <property type="taxonomic scope" value="Bacteria"/>
</dbReference>
<name>Q2GE21_EHRS3</name>
<accession>Q2GE21</accession>
<dbReference type="Proteomes" id="UP000001942">
    <property type="component" value="Chromosome"/>
</dbReference>
<dbReference type="HOGENOM" id="CLU_007383_6_5_5"/>
<proteinExistence type="predicted"/>
<dbReference type="PANTHER" id="PTHR12126:SF11">
    <property type="entry name" value="NADH DEHYDROGENASE [UBIQUINONE] 1 ALPHA SUBCOMPLEX SUBUNIT 9, MITOCHONDRIAL"/>
    <property type="match status" value="1"/>
</dbReference>
<dbReference type="InterPro" id="IPR036291">
    <property type="entry name" value="NAD(P)-bd_dom_sf"/>
</dbReference>
<keyword evidence="1" id="KW-0812">Transmembrane</keyword>
<gene>
    <name evidence="3" type="ordered locus">NSE_0386</name>
</gene>
<dbReference type="GO" id="GO:0044877">
    <property type="term" value="F:protein-containing complex binding"/>
    <property type="evidence" value="ECO:0007669"/>
    <property type="project" value="TreeGrafter"/>
</dbReference>
<dbReference type="Pfam" id="PF01370">
    <property type="entry name" value="Epimerase"/>
    <property type="match status" value="1"/>
</dbReference>
<dbReference type="EMBL" id="CP000237">
    <property type="protein sequence ID" value="ABD46167.1"/>
    <property type="molecule type" value="Genomic_DNA"/>
</dbReference>
<sequence>MAECRLHLYKRVSSFEISKTVVWVLVSLVMKKVTVFGGSGFIGSYVVRELVKSGYRVTVVANSLSCAKKLKLSGNLGQISVVHGDIRYPDDIVKGIGNSEIVINMVGVLRETSSASFGAINHLACAQVAQIAAENGVRRFIHFSALLGCNGATKYGKSKLNGEEAVRSAFPESIIIRPGVVFGEEDNFINLFVKLGRKLRILLLPACKTASIQPVYVGDLALLVAKILQNETLKGEIYPVVGSKRYTLNEICSLISRLLGITVICLPIPYWIALCEAALLECFLLKPVNKFLSGKTAPVITRGQVKMLKYGSISDENALQAFDIPSTALEEKLRSYIRTI</sequence>
<dbReference type="SUPFAM" id="SSF51735">
    <property type="entry name" value="NAD(P)-binding Rossmann-fold domains"/>
    <property type="match status" value="1"/>
</dbReference>
<keyword evidence="1" id="KW-1133">Transmembrane helix</keyword>
<evidence type="ECO:0000313" key="4">
    <source>
        <dbReference type="Proteomes" id="UP000001942"/>
    </source>
</evidence>
<organism evidence="3 4">
    <name type="scientific">Ehrlichia sennetsu (strain ATCC VR-367 / Miyayama)</name>
    <name type="common">Neorickettsia sennetsu</name>
    <dbReference type="NCBI Taxonomy" id="222891"/>
    <lineage>
        <taxon>Bacteria</taxon>
        <taxon>Pseudomonadati</taxon>
        <taxon>Pseudomonadota</taxon>
        <taxon>Alphaproteobacteria</taxon>
        <taxon>Rickettsiales</taxon>
        <taxon>Anaplasmataceae</taxon>
        <taxon>Ehrlichia</taxon>
    </lineage>
</organism>